<feature type="region of interest" description="Disordered" evidence="1">
    <location>
        <begin position="328"/>
        <end position="358"/>
    </location>
</feature>
<keyword evidence="3" id="KW-1185">Reference proteome</keyword>
<dbReference type="InterPro" id="IPR021047">
    <property type="entry name" value="Mannosyltransferase_CMT1"/>
</dbReference>
<organism evidence="2 3">
    <name type="scientific">Diplocarpon rosae</name>
    <dbReference type="NCBI Taxonomy" id="946125"/>
    <lineage>
        <taxon>Eukaryota</taxon>
        <taxon>Fungi</taxon>
        <taxon>Dikarya</taxon>
        <taxon>Ascomycota</taxon>
        <taxon>Pezizomycotina</taxon>
        <taxon>Leotiomycetes</taxon>
        <taxon>Helotiales</taxon>
        <taxon>Drepanopezizaceae</taxon>
        <taxon>Diplocarpon</taxon>
    </lineage>
</organism>
<protein>
    <recommendedName>
        <fullName evidence="4">Glycosyltransferase family 69 protein</fullName>
    </recommendedName>
</protein>
<evidence type="ECO:0000256" key="1">
    <source>
        <dbReference type="SAM" id="MobiDB-lite"/>
    </source>
</evidence>
<feature type="compositionally biased region" description="Low complexity" evidence="1">
    <location>
        <begin position="1"/>
        <end position="24"/>
    </location>
</feature>
<gene>
    <name evidence="2" type="ORF">QTJ16_004239</name>
</gene>
<evidence type="ECO:0000313" key="2">
    <source>
        <dbReference type="EMBL" id="KAK2625977.1"/>
    </source>
</evidence>
<evidence type="ECO:0000313" key="3">
    <source>
        <dbReference type="Proteomes" id="UP001285354"/>
    </source>
</evidence>
<dbReference type="Pfam" id="PF11735">
    <property type="entry name" value="CAP59_mtransfer"/>
    <property type="match status" value="1"/>
</dbReference>
<name>A0AAD9SYR1_9HELO</name>
<feature type="region of interest" description="Disordered" evidence="1">
    <location>
        <begin position="1"/>
        <end position="26"/>
    </location>
</feature>
<dbReference type="AlphaFoldDB" id="A0AAD9SYR1"/>
<proteinExistence type="predicted"/>
<evidence type="ECO:0008006" key="4">
    <source>
        <dbReference type="Google" id="ProtNLM"/>
    </source>
</evidence>
<accession>A0AAD9SYR1</accession>
<dbReference type="Proteomes" id="UP001285354">
    <property type="component" value="Unassembled WGS sequence"/>
</dbReference>
<dbReference type="PANTHER" id="PTHR34144:SF8">
    <property type="entry name" value="GLYCOSYLTRANSFERASE FAMILY 69 PROTEIN"/>
    <property type="match status" value="1"/>
</dbReference>
<dbReference type="PANTHER" id="PTHR34144">
    <property type="entry name" value="CHROMOSOME 8, WHOLE GENOME SHOTGUN SEQUENCE"/>
    <property type="match status" value="1"/>
</dbReference>
<comment type="caution">
    <text evidence="2">The sequence shown here is derived from an EMBL/GenBank/DDBJ whole genome shotgun (WGS) entry which is preliminary data.</text>
</comment>
<dbReference type="EMBL" id="JAUBYV010000006">
    <property type="protein sequence ID" value="KAK2625977.1"/>
    <property type="molecule type" value="Genomic_DNA"/>
</dbReference>
<sequence>MPTYAPLPSSSSSLDLPRSPSSSSAELRDRLLPSRTYHLLRRSRRCLSRCCRPWSLSVICAVALAWQLLCNASYAPATAPAFAIPPHETVFIAANILSGPLITGPWGQSLVQLVEAIGRDRVFVSIYGGPTEALRGLGEMLGEGVQKSLVSEETQPLDLGAVPRTTLPGGERRVKRIAWLAAVRNKALEPLYWHAGAGTTTAPGSGGGPRSQYDKILFINDVFFDAPGALRLLWGTHLQDGHASYKAVCAADFVTSWKYYDTFATRDAEGYSIGVPIFPWFSAAGHAVTRNDVLAGRDAVRVKSCWGGMVAFRGEYFWAREGAGWPGERPAAPNAPEAGASAPAGQGLAPTPAPNGPGLPRLPLRFRSEPEPFWDSSECCLIHADIISLPSLPHSQSGRDDGDEWDTGIYMNPYVRTSYSARTHSHLALAQRFERLLSPVQRVLNLCARMPRWNYRRGETAGEVVGDQLWISVHSNQTEREAVEAAEHDMDAASRGPGLDAGGRGDWVERRGRVGERATLGTPQSRDFWSAEGYYVPFQRTATRGGYCGVRQLLVMKEGPLEAGEGNWDNLLDRVPPVDV</sequence>
<feature type="compositionally biased region" description="Low complexity" evidence="1">
    <location>
        <begin position="328"/>
        <end position="347"/>
    </location>
</feature>
<reference evidence="2" key="1">
    <citation type="submission" date="2023-06" db="EMBL/GenBank/DDBJ databases">
        <title>Draft genome of Marssonina rosae.</title>
        <authorList>
            <person name="Cheng Q."/>
        </authorList>
    </citation>
    <scope>NUCLEOTIDE SEQUENCE</scope>
    <source>
        <strain evidence="2">R4</strain>
    </source>
</reference>